<feature type="non-terminal residue" evidence="2">
    <location>
        <position position="1"/>
    </location>
</feature>
<proteinExistence type="predicted"/>
<reference evidence="2" key="1">
    <citation type="submission" date="2023-10" db="EMBL/GenBank/DDBJ databases">
        <title>Genome assembly of Pristionchus species.</title>
        <authorList>
            <person name="Yoshida K."/>
            <person name="Sommer R.J."/>
        </authorList>
    </citation>
    <scope>NUCLEOTIDE SEQUENCE</scope>
    <source>
        <strain evidence="2">RS0144</strain>
    </source>
</reference>
<feature type="compositionally biased region" description="Pro residues" evidence="1">
    <location>
        <begin position="478"/>
        <end position="505"/>
    </location>
</feature>
<gene>
    <name evidence="2" type="ORF">PENTCL1PPCAC_26158</name>
</gene>
<protein>
    <submittedName>
        <fullName evidence="2">Uncharacterized protein</fullName>
    </submittedName>
</protein>
<accession>A0AAV5UD58</accession>
<keyword evidence="3" id="KW-1185">Reference proteome</keyword>
<organism evidence="2 3">
    <name type="scientific">Pristionchus entomophagus</name>
    <dbReference type="NCBI Taxonomy" id="358040"/>
    <lineage>
        <taxon>Eukaryota</taxon>
        <taxon>Metazoa</taxon>
        <taxon>Ecdysozoa</taxon>
        <taxon>Nematoda</taxon>
        <taxon>Chromadorea</taxon>
        <taxon>Rhabditida</taxon>
        <taxon>Rhabditina</taxon>
        <taxon>Diplogasteromorpha</taxon>
        <taxon>Diplogasteroidea</taxon>
        <taxon>Neodiplogasteridae</taxon>
        <taxon>Pristionchus</taxon>
    </lineage>
</organism>
<evidence type="ECO:0000313" key="2">
    <source>
        <dbReference type="EMBL" id="GMT03984.1"/>
    </source>
</evidence>
<feature type="region of interest" description="Disordered" evidence="1">
    <location>
        <begin position="471"/>
        <end position="511"/>
    </location>
</feature>
<feature type="region of interest" description="Disordered" evidence="1">
    <location>
        <begin position="243"/>
        <end position="266"/>
    </location>
</feature>
<feature type="compositionally biased region" description="Polar residues" evidence="1">
    <location>
        <begin position="248"/>
        <end position="262"/>
    </location>
</feature>
<dbReference type="EMBL" id="BTSX01000006">
    <property type="protein sequence ID" value="GMT03984.1"/>
    <property type="molecule type" value="Genomic_DNA"/>
</dbReference>
<evidence type="ECO:0000313" key="3">
    <source>
        <dbReference type="Proteomes" id="UP001432027"/>
    </source>
</evidence>
<sequence length="511" mass="56345">PLLLLPALALAKLHDSDVSGICSINWDEIEDQLALDNSVCCNEALHRDLYRSLSRLNQKHANQSQVIDEVTPLIPSDLDAHVVATEGVMAISAPGLGKSFCKQRVGAVHVLIQQSPISDPMGFSVPSDRSLVCDHPALTRRVGEIIAEWKLPEKMSGGQIVKVFAKELFSHFNTRIWLTLSEKRVAFRSNAHLSCEFPVGDRLYLTVFTFQTLPSSFDAIEEDESLLKAETVEIAPLPPKSDLPPTDFSISETSTQLITETDSPSTTVLPTTVLPIVLPPTTVPSSETSFQKVTLADEEPVLKVRSEGIFKRDIGRARLGGCGNDRLKQIMQKVLGPLLARLEKRLGDIAQRLQQVVQRVTGRSFEILMGKGDLVTASHQMSQNSHCRLRIGNHYTMVYETPIQYDIHNAEAEKVLANIDFGEKLGGSGFPGQRAFSRFDQIITHLGDRGFNTTRFGAIADRLHFIHEQRRGGFSPLPDGPPPFGGRDPFPPPPFDGPPRFPPIGPGRFFG</sequence>
<comment type="caution">
    <text evidence="2">The sequence shown here is derived from an EMBL/GenBank/DDBJ whole genome shotgun (WGS) entry which is preliminary data.</text>
</comment>
<evidence type="ECO:0000256" key="1">
    <source>
        <dbReference type="SAM" id="MobiDB-lite"/>
    </source>
</evidence>
<name>A0AAV5UD58_9BILA</name>
<dbReference type="Proteomes" id="UP001432027">
    <property type="component" value="Unassembled WGS sequence"/>
</dbReference>
<dbReference type="AlphaFoldDB" id="A0AAV5UD58"/>